<reference evidence="2" key="1">
    <citation type="submission" date="2021-03" db="EMBL/GenBank/DDBJ databases">
        <title>Actinotalea soli sp. nov., isolated from soil.</title>
        <authorList>
            <person name="Ping W."/>
            <person name="Zhang J."/>
        </authorList>
    </citation>
    <scope>NUCLEOTIDE SEQUENCE</scope>
    <source>
        <strain evidence="2">BY-33</strain>
    </source>
</reference>
<evidence type="ECO:0008006" key="4">
    <source>
        <dbReference type="Google" id="ProtNLM"/>
    </source>
</evidence>
<organism evidence="2 3">
    <name type="scientific">Actinotalea soli</name>
    <dbReference type="NCBI Taxonomy" id="2819234"/>
    <lineage>
        <taxon>Bacteria</taxon>
        <taxon>Bacillati</taxon>
        <taxon>Actinomycetota</taxon>
        <taxon>Actinomycetes</taxon>
        <taxon>Micrococcales</taxon>
        <taxon>Cellulomonadaceae</taxon>
        <taxon>Actinotalea</taxon>
    </lineage>
</organism>
<evidence type="ECO:0000313" key="2">
    <source>
        <dbReference type="EMBL" id="MBO1752571.1"/>
    </source>
</evidence>
<keyword evidence="3" id="KW-1185">Reference proteome</keyword>
<evidence type="ECO:0000256" key="1">
    <source>
        <dbReference type="SAM" id="MobiDB-lite"/>
    </source>
</evidence>
<dbReference type="EMBL" id="JAGEMK010000006">
    <property type="protein sequence ID" value="MBO1752571.1"/>
    <property type="molecule type" value="Genomic_DNA"/>
</dbReference>
<sequence>MSSLPGTWDLAMRSPIGTITATMHFVADGDTLTGVATGRDEQVPLRDVRVETGPGGERVTWSQSITRPMRLNLEFEVIVTGDHMEGHSRAGRLPRTSVTGRRVPTP</sequence>
<gene>
    <name evidence="2" type="ORF">J4G33_12230</name>
</gene>
<feature type="region of interest" description="Disordered" evidence="1">
    <location>
        <begin position="84"/>
        <end position="106"/>
    </location>
</feature>
<comment type="caution">
    <text evidence="2">The sequence shown here is derived from an EMBL/GenBank/DDBJ whole genome shotgun (WGS) entry which is preliminary data.</text>
</comment>
<dbReference type="Proteomes" id="UP000664209">
    <property type="component" value="Unassembled WGS sequence"/>
</dbReference>
<proteinExistence type="predicted"/>
<name>A0A939LQE1_9CELL</name>
<protein>
    <recommendedName>
        <fullName evidence="4">DUF1579 domain-containing protein</fullName>
    </recommendedName>
</protein>
<dbReference type="AlphaFoldDB" id="A0A939LQE1"/>
<evidence type="ECO:0000313" key="3">
    <source>
        <dbReference type="Proteomes" id="UP000664209"/>
    </source>
</evidence>
<accession>A0A939LQE1</accession>